<accession>A0A0F9ZYG3</accession>
<dbReference type="GO" id="GO:0003677">
    <property type="term" value="F:DNA binding"/>
    <property type="evidence" value="ECO:0007669"/>
    <property type="project" value="UniProtKB-KW"/>
</dbReference>
<evidence type="ECO:0000313" key="4">
    <source>
        <dbReference type="Proteomes" id="UP000034302"/>
    </source>
</evidence>
<comment type="caution">
    <text evidence="3">The sequence shown here is derived from an EMBL/GenBank/DDBJ whole genome shotgun (WGS) entry which is preliminary data.</text>
</comment>
<dbReference type="PANTHER" id="PTHR46797:SF1">
    <property type="entry name" value="METHYLPHOSPHONATE SYNTHASE"/>
    <property type="match status" value="1"/>
</dbReference>
<organism evidence="3 4">
    <name type="scientific">candidate division WS6 bacterium GW2011_GWC1_33_20</name>
    <dbReference type="NCBI Taxonomy" id="1619089"/>
    <lineage>
        <taxon>Bacteria</taxon>
        <taxon>Candidatus Dojkabacteria</taxon>
    </lineage>
</organism>
<dbReference type="Gene3D" id="1.10.260.40">
    <property type="entry name" value="lambda repressor-like DNA-binding domains"/>
    <property type="match status" value="1"/>
</dbReference>
<evidence type="ECO:0000256" key="1">
    <source>
        <dbReference type="ARBA" id="ARBA00023125"/>
    </source>
</evidence>
<dbReference type="PANTHER" id="PTHR46797">
    <property type="entry name" value="HTH-TYPE TRANSCRIPTIONAL REGULATOR"/>
    <property type="match status" value="1"/>
</dbReference>
<dbReference type="EMBL" id="LBOV01000007">
    <property type="protein sequence ID" value="KKP44016.1"/>
    <property type="molecule type" value="Genomic_DNA"/>
</dbReference>
<dbReference type="Proteomes" id="UP000034302">
    <property type="component" value="Unassembled WGS sequence"/>
</dbReference>
<dbReference type="GO" id="GO:0003700">
    <property type="term" value="F:DNA-binding transcription factor activity"/>
    <property type="evidence" value="ECO:0007669"/>
    <property type="project" value="TreeGrafter"/>
</dbReference>
<feature type="domain" description="HTH cro/C1-type" evidence="2">
    <location>
        <begin position="10"/>
        <end position="63"/>
    </location>
</feature>
<evidence type="ECO:0000259" key="2">
    <source>
        <dbReference type="PROSITE" id="PS50943"/>
    </source>
</evidence>
<dbReference type="CDD" id="cd00093">
    <property type="entry name" value="HTH_XRE"/>
    <property type="match status" value="1"/>
</dbReference>
<dbReference type="Pfam" id="PF01381">
    <property type="entry name" value="HTH_3"/>
    <property type="match status" value="1"/>
</dbReference>
<protein>
    <recommendedName>
        <fullName evidence="2">HTH cro/C1-type domain-containing protein</fullName>
    </recommendedName>
</protein>
<sequence length="180" mass="21080">MKQNYIGENIRIYRERAKFTQQQLADKVGVSWEMISRYERNQNSPFKKLHLLANALSISQSLLMERHVPTTYNSIPSRIPLFMHIPVSGRFYLHLTNYFYNCPEWMVKRDEKCFAIESSLVQSESQQFLLDGVLFISSNVPLNKGDYVLIKQDEGLHVLQYENQNTINVVGKVIAKETRY</sequence>
<reference evidence="3 4" key="1">
    <citation type="journal article" date="2015" name="Nature">
        <title>rRNA introns, odd ribosomes, and small enigmatic genomes across a large radiation of phyla.</title>
        <authorList>
            <person name="Brown C.T."/>
            <person name="Hug L.A."/>
            <person name="Thomas B.C."/>
            <person name="Sharon I."/>
            <person name="Castelle C.J."/>
            <person name="Singh A."/>
            <person name="Wilkins M.J."/>
            <person name="Williams K.H."/>
            <person name="Banfield J.F."/>
        </authorList>
    </citation>
    <scope>NUCLEOTIDE SEQUENCE [LARGE SCALE GENOMIC DNA]</scope>
</reference>
<dbReference type="InterPro" id="IPR001387">
    <property type="entry name" value="Cro/C1-type_HTH"/>
</dbReference>
<dbReference type="PROSITE" id="PS50943">
    <property type="entry name" value="HTH_CROC1"/>
    <property type="match status" value="1"/>
</dbReference>
<dbReference type="AlphaFoldDB" id="A0A0F9ZYG3"/>
<evidence type="ECO:0000313" key="3">
    <source>
        <dbReference type="EMBL" id="KKP44016.1"/>
    </source>
</evidence>
<dbReference type="SUPFAM" id="SSF47413">
    <property type="entry name" value="lambda repressor-like DNA-binding domains"/>
    <property type="match status" value="1"/>
</dbReference>
<proteinExistence type="predicted"/>
<dbReference type="InterPro" id="IPR010982">
    <property type="entry name" value="Lambda_DNA-bd_dom_sf"/>
</dbReference>
<gene>
    <name evidence="3" type="ORF">UR34_C0007G0008</name>
</gene>
<keyword evidence="1" id="KW-0238">DNA-binding</keyword>
<dbReference type="InterPro" id="IPR050807">
    <property type="entry name" value="TransReg_Diox_bact_type"/>
</dbReference>
<name>A0A0F9ZYG3_9BACT</name>
<dbReference type="SMART" id="SM00530">
    <property type="entry name" value="HTH_XRE"/>
    <property type="match status" value="1"/>
</dbReference>
<dbReference type="GO" id="GO:0005829">
    <property type="term" value="C:cytosol"/>
    <property type="evidence" value="ECO:0007669"/>
    <property type="project" value="TreeGrafter"/>
</dbReference>